<name>A0A7V9Z1E7_9BACL</name>
<protein>
    <submittedName>
        <fullName evidence="1">Short-subunit dehydrogenase</fullName>
    </submittedName>
</protein>
<dbReference type="AlphaFoldDB" id="A0A7V9Z1E7"/>
<evidence type="ECO:0000313" key="2">
    <source>
        <dbReference type="Proteomes" id="UP000580891"/>
    </source>
</evidence>
<organism evidence="1 2">
    <name type="scientific">[Anoxybacillus] calidus</name>
    <dbReference type="NCBI Taxonomy" id="575178"/>
    <lineage>
        <taxon>Bacteria</taxon>
        <taxon>Bacillati</taxon>
        <taxon>Bacillota</taxon>
        <taxon>Bacilli</taxon>
        <taxon>Bacillales</taxon>
        <taxon>Anoxybacillaceae</taxon>
        <taxon>Paranoxybacillus</taxon>
    </lineage>
</organism>
<gene>
    <name evidence="1" type="ORF">HNQ85_002641</name>
</gene>
<comment type="caution">
    <text evidence="1">The sequence shown here is derived from an EMBL/GenBank/DDBJ whole genome shotgun (WGS) entry which is preliminary data.</text>
</comment>
<evidence type="ECO:0000313" key="1">
    <source>
        <dbReference type="EMBL" id="MBA2872332.1"/>
    </source>
</evidence>
<proteinExistence type="predicted"/>
<keyword evidence="2" id="KW-1185">Reference proteome</keyword>
<reference evidence="1 2" key="1">
    <citation type="submission" date="2020-07" db="EMBL/GenBank/DDBJ databases">
        <title>Genomic Encyclopedia of Type Strains, Phase IV (KMG-IV): sequencing the most valuable type-strain genomes for metagenomic binning, comparative biology and taxonomic classification.</title>
        <authorList>
            <person name="Goeker M."/>
        </authorList>
    </citation>
    <scope>NUCLEOTIDE SEQUENCE [LARGE SCALE GENOMIC DNA]</scope>
    <source>
        <strain evidence="1 2">DSM 25220</strain>
    </source>
</reference>
<sequence>MRFALQHKHMKYERGIINFSTSVVGQMFSTYSLYAGTKGVVGQFTSQLGICLHLCVNFI</sequence>
<dbReference type="Proteomes" id="UP000580891">
    <property type="component" value="Unassembled WGS sequence"/>
</dbReference>
<accession>A0A7V9Z1E7</accession>
<dbReference type="EMBL" id="JACDUU010000006">
    <property type="protein sequence ID" value="MBA2872332.1"/>
    <property type="molecule type" value="Genomic_DNA"/>
</dbReference>